<comment type="caution">
    <text evidence="3">The sequence shown here is derived from an EMBL/GenBank/DDBJ whole genome shotgun (WGS) entry which is preliminary data.</text>
</comment>
<keyword evidence="2" id="KW-0812">Transmembrane</keyword>
<evidence type="ECO:0000313" key="4">
    <source>
        <dbReference type="Proteomes" id="UP000636579"/>
    </source>
</evidence>
<organism evidence="3 4">
    <name type="scientific">Nesterenkonia halotolerans</name>
    <dbReference type="NCBI Taxonomy" id="225325"/>
    <lineage>
        <taxon>Bacteria</taxon>
        <taxon>Bacillati</taxon>
        <taxon>Actinomycetota</taxon>
        <taxon>Actinomycetes</taxon>
        <taxon>Micrococcales</taxon>
        <taxon>Micrococcaceae</taxon>
        <taxon>Nesterenkonia</taxon>
    </lineage>
</organism>
<dbReference type="EMBL" id="JADBEE010000001">
    <property type="protein sequence ID" value="MBE1514243.1"/>
    <property type="molecule type" value="Genomic_DNA"/>
</dbReference>
<evidence type="ECO:0000256" key="2">
    <source>
        <dbReference type="SAM" id="Phobius"/>
    </source>
</evidence>
<dbReference type="InterPro" id="IPR036779">
    <property type="entry name" value="LysM_dom_sf"/>
</dbReference>
<keyword evidence="4" id="KW-1185">Reference proteome</keyword>
<evidence type="ECO:0000256" key="1">
    <source>
        <dbReference type="SAM" id="MobiDB-lite"/>
    </source>
</evidence>
<keyword evidence="2" id="KW-0472">Membrane</keyword>
<proteinExistence type="predicted"/>
<dbReference type="Gene3D" id="3.10.350.10">
    <property type="entry name" value="LysM domain"/>
    <property type="match status" value="1"/>
</dbReference>
<dbReference type="InterPro" id="IPR018392">
    <property type="entry name" value="LysM"/>
</dbReference>
<accession>A0ABR9J5I2</accession>
<feature type="compositionally biased region" description="Basic and acidic residues" evidence="1">
    <location>
        <begin position="181"/>
        <end position="191"/>
    </location>
</feature>
<dbReference type="CDD" id="cd00118">
    <property type="entry name" value="LysM"/>
    <property type="match status" value="1"/>
</dbReference>
<dbReference type="RefSeq" id="WP_192591017.1">
    <property type="nucleotide sequence ID" value="NZ_JADBEE010000001.1"/>
</dbReference>
<feature type="region of interest" description="Disordered" evidence="1">
    <location>
        <begin position="179"/>
        <end position="220"/>
    </location>
</feature>
<keyword evidence="2" id="KW-1133">Transmembrane helix</keyword>
<feature type="transmembrane region" description="Helical" evidence="2">
    <location>
        <begin position="72"/>
        <end position="98"/>
    </location>
</feature>
<gene>
    <name evidence="3" type="ORF">H4W26_000998</name>
</gene>
<reference evidence="3 4" key="1">
    <citation type="submission" date="2020-10" db="EMBL/GenBank/DDBJ databases">
        <title>Sequencing the genomes of 1000 actinobacteria strains.</title>
        <authorList>
            <person name="Klenk H.-P."/>
        </authorList>
    </citation>
    <scope>NUCLEOTIDE SEQUENCE [LARGE SCALE GENOMIC DNA]</scope>
    <source>
        <strain evidence="3 4">DSM 15474</strain>
    </source>
</reference>
<dbReference type="Proteomes" id="UP000636579">
    <property type="component" value="Unassembled WGS sequence"/>
</dbReference>
<name>A0ABR9J5I2_9MICC</name>
<evidence type="ECO:0000313" key="3">
    <source>
        <dbReference type="EMBL" id="MBE1514243.1"/>
    </source>
</evidence>
<sequence length="278" mass="29045">MRRQALLDLLSSAAMIGGGPALWAYSNIILNSRLPSTRPASSSTEGPGTALIEIVASTWSSLDRSGMHSAEVVIGLLAVSAGLLGSLLSVLAMGACLFQALARHHGAARVEHVLARLTPESLQRAAALTLGAGLALSSTAAGAWTGLPNHTAGPPSHATPAVVLTAEPKDASLDTALFREGPAEETREKETPMSGLFTPRHRGSTPDVRPPQQDSGSGEEVLVRPGDTLWDIAAEHLGSGATDWEIAESWPRWYEANRHTIGDDPGLIQPGMSLLPPT</sequence>
<protein>
    <recommendedName>
        <fullName evidence="5">LysM domain-containing protein</fullName>
    </recommendedName>
</protein>
<evidence type="ECO:0008006" key="5">
    <source>
        <dbReference type="Google" id="ProtNLM"/>
    </source>
</evidence>